<dbReference type="PROSITE" id="PS51677">
    <property type="entry name" value="NODB"/>
    <property type="match status" value="1"/>
</dbReference>
<dbReference type="EMBL" id="LEKT01000004">
    <property type="protein sequence ID" value="KMO87567.1"/>
    <property type="molecule type" value="Genomic_DNA"/>
</dbReference>
<evidence type="ECO:0000313" key="2">
    <source>
        <dbReference type="EMBL" id="KMO87567.1"/>
    </source>
</evidence>
<dbReference type="PATRIC" id="fig|1122219.3.peg.1706"/>
<accession>A0A0J6X0A0</accession>
<keyword evidence="3" id="KW-1185">Reference proteome</keyword>
<dbReference type="Proteomes" id="UP000036503">
    <property type="component" value="Unassembled WGS sequence"/>
</dbReference>
<gene>
    <name evidence="2" type="ORF">AB840_02325</name>
</gene>
<dbReference type="SUPFAM" id="SSF88713">
    <property type="entry name" value="Glycoside hydrolase/deacetylase"/>
    <property type="match status" value="2"/>
</dbReference>
<dbReference type="Pfam" id="PF01522">
    <property type="entry name" value="Polysacc_deac_1"/>
    <property type="match status" value="2"/>
</dbReference>
<dbReference type="GO" id="GO:0005975">
    <property type="term" value="P:carbohydrate metabolic process"/>
    <property type="evidence" value="ECO:0007669"/>
    <property type="project" value="InterPro"/>
</dbReference>
<dbReference type="OrthoDB" id="9812065at2"/>
<dbReference type="PANTHER" id="PTHR10587:SF137">
    <property type="entry name" value="4-DEOXY-4-FORMAMIDO-L-ARABINOSE-PHOSPHOUNDECAPRENOL DEFORMYLASE ARND-RELATED"/>
    <property type="match status" value="1"/>
</dbReference>
<dbReference type="AlphaFoldDB" id="A0A0J6X0A0"/>
<dbReference type="InterPro" id="IPR002509">
    <property type="entry name" value="NODB_dom"/>
</dbReference>
<dbReference type="CDD" id="cd10917">
    <property type="entry name" value="CE4_NodB_like_6s_7s"/>
    <property type="match status" value="2"/>
</dbReference>
<dbReference type="InterPro" id="IPR011330">
    <property type="entry name" value="Glyco_hydro/deAcase_b/a-brl"/>
</dbReference>
<dbReference type="Gene3D" id="3.20.20.370">
    <property type="entry name" value="Glycoside hydrolase/deacetylase"/>
    <property type="match status" value="2"/>
</dbReference>
<evidence type="ECO:0000259" key="1">
    <source>
        <dbReference type="PROSITE" id="PS51677"/>
    </source>
</evidence>
<dbReference type="InParanoid" id="A0A0J6X0A0"/>
<proteinExistence type="predicted"/>
<name>A0A0J6X0A0_9FIRM</name>
<dbReference type="InterPro" id="IPR050248">
    <property type="entry name" value="Polysacc_deacetylase_ArnD"/>
</dbReference>
<sequence length="565" mass="63505">MKKRHTIPFLIFLIFLIFSFSTIGKSADLESDISSVKKMNSLPTTYQGVIFTFGGLGRSDSVNDVLIRMRQQNMRGTFFVTEKELRNNADTIRNIIAYGQEIGIGVRPNETDGAAVIAAQIERIRGALHGKYGIDTRLVRQMYGPDTAAVREAVASTGCLLIGQTVNVVLSKNKEAQTVAEVMPVVFNKWATSMGRGQIAYFRMDFYTNPTLVGDMMMAVKEQKIDNIAYRTFTDTPETNPANDSAYQICSVEDALHQTKYLYTYPCDVSTIPKDLQPGYVATPINDKNFAKEFLARYIGSPEVGTDDRMYGFDRDIMRKADKTGVVKNAADNTIFLTFDDWGNDTSINKLLYVLRKHHVSGTFFIITRSMPNNPNLLRSIAAAGNEIGSHTNLHRPMAIREKNGKIRDLQSPEDYTTDVTTAYERLANVVGDVTVDGRHMLTRYFRPPTLAINKVGSRIILNAGYTYIVSGYESTEDYRAQSVSYLVGAIKAGIYDDKRHVRKGSIIIMHMSDTAKFTPQALDLVLTENEQRPDTDPEKFKVGRLNDYLKEGYTQMMSLQRRQV</sequence>
<dbReference type="RefSeq" id="WP_048513218.1">
    <property type="nucleotide sequence ID" value="NZ_FUXD01000006.1"/>
</dbReference>
<reference evidence="2 3" key="1">
    <citation type="submission" date="2015-06" db="EMBL/GenBank/DDBJ databases">
        <title>Draft genome sequence of beer spoilage bacterium Megasphaera cerevisiae type strain 20462.</title>
        <authorList>
            <person name="Kutumbaka K."/>
            <person name="Pasmowitz J."/>
            <person name="Mategko J."/>
            <person name="Reyes D."/>
            <person name="Friedrich A."/>
            <person name="Han S."/>
            <person name="Martens-Habbena W."/>
            <person name="Neal-McKinney J."/>
            <person name="Janagama H.K."/>
            <person name="Nadala C."/>
            <person name="Samadpour M."/>
        </authorList>
    </citation>
    <scope>NUCLEOTIDE SEQUENCE [LARGE SCALE GENOMIC DNA]</scope>
    <source>
        <strain evidence="2 3">DSM 20462</strain>
    </source>
</reference>
<protein>
    <submittedName>
        <fullName evidence="2">Polysaccharide deacetylase</fullName>
    </submittedName>
</protein>
<comment type="caution">
    <text evidence="2">The sequence shown here is derived from an EMBL/GenBank/DDBJ whole genome shotgun (WGS) entry which is preliminary data.</text>
</comment>
<dbReference type="GO" id="GO:0016810">
    <property type="term" value="F:hydrolase activity, acting on carbon-nitrogen (but not peptide) bonds"/>
    <property type="evidence" value="ECO:0007669"/>
    <property type="project" value="InterPro"/>
</dbReference>
<feature type="domain" description="NodB homology" evidence="1">
    <location>
        <begin position="333"/>
        <end position="535"/>
    </location>
</feature>
<dbReference type="PANTHER" id="PTHR10587">
    <property type="entry name" value="GLYCOSYL TRANSFERASE-RELATED"/>
    <property type="match status" value="1"/>
</dbReference>
<evidence type="ECO:0000313" key="3">
    <source>
        <dbReference type="Proteomes" id="UP000036503"/>
    </source>
</evidence>
<organism evidence="2 3">
    <name type="scientific">Megasphaera cerevisiae DSM 20462</name>
    <dbReference type="NCBI Taxonomy" id="1122219"/>
    <lineage>
        <taxon>Bacteria</taxon>
        <taxon>Bacillati</taxon>
        <taxon>Bacillota</taxon>
        <taxon>Negativicutes</taxon>
        <taxon>Veillonellales</taxon>
        <taxon>Veillonellaceae</taxon>
        <taxon>Megasphaera</taxon>
    </lineage>
</organism>